<accession>A0A5B2VG05</accession>
<dbReference type="AlphaFoldDB" id="A0A5B2VG05"/>
<dbReference type="PANTHER" id="PTHR43244:SF1">
    <property type="entry name" value="5,10-METHYLENETETRAHYDROMETHANOPTERIN REDUCTASE"/>
    <property type="match status" value="1"/>
</dbReference>
<dbReference type="GO" id="GO:0016705">
    <property type="term" value="F:oxidoreductase activity, acting on paired donors, with incorporation or reduction of molecular oxygen"/>
    <property type="evidence" value="ECO:0007669"/>
    <property type="project" value="InterPro"/>
</dbReference>
<evidence type="ECO:0000313" key="4">
    <source>
        <dbReference type="Proteomes" id="UP000323142"/>
    </source>
</evidence>
<dbReference type="Pfam" id="PF00296">
    <property type="entry name" value="Bac_luciferase"/>
    <property type="match status" value="1"/>
</dbReference>
<dbReference type="InterPro" id="IPR036661">
    <property type="entry name" value="Luciferase-like_sf"/>
</dbReference>
<dbReference type="CDD" id="cd01097">
    <property type="entry name" value="Tetrahydromethanopterin_reductase"/>
    <property type="match status" value="1"/>
</dbReference>
<organism evidence="3 4">
    <name type="scientific">Salinarimonas soli</name>
    <dbReference type="NCBI Taxonomy" id="1638099"/>
    <lineage>
        <taxon>Bacteria</taxon>
        <taxon>Pseudomonadati</taxon>
        <taxon>Pseudomonadota</taxon>
        <taxon>Alphaproteobacteria</taxon>
        <taxon>Hyphomicrobiales</taxon>
        <taxon>Salinarimonadaceae</taxon>
        <taxon>Salinarimonas</taxon>
    </lineage>
</organism>
<evidence type="ECO:0000259" key="2">
    <source>
        <dbReference type="Pfam" id="PF00296"/>
    </source>
</evidence>
<dbReference type="EMBL" id="VUOA01000018">
    <property type="protein sequence ID" value="KAA2237805.1"/>
    <property type="molecule type" value="Genomic_DNA"/>
</dbReference>
<evidence type="ECO:0000256" key="1">
    <source>
        <dbReference type="ARBA" id="ARBA00023002"/>
    </source>
</evidence>
<sequence>MTAFGFHASHEQFDPRELLACVQLAESAGFERVTASDHFFPWSEEQGQSGFVWSWLGAAMQSTGLRYRTVSAPGWRYHPAILAQAGATLGVMFPERLWMCLGSGQALNEGITGLNWVHKPERKARLEECAAVMRALWAGETVSHHGRIVVEDAKLYTRPERPLLLVGAAVSVDTARWVGGWADGLITVAGGPVESLRRVVDAFREGGGEGKPVLAQLKLAWGPDEAAIREDAFRQWRTNLFEGDVLWEIRTPKQFEQAAAFVRPEDLDRSVRVSSDLGRHAAWIGEYLAVGIDELSLHNVATNQRAFIEAFGERVLPQVRGG</sequence>
<protein>
    <submittedName>
        <fullName evidence="3">TIGR03885 family FMN-dependent LLM class oxidoreductase</fullName>
        <ecNumber evidence="3">1.-.-.-</ecNumber>
    </submittedName>
</protein>
<dbReference type="RefSeq" id="WP_149816804.1">
    <property type="nucleotide sequence ID" value="NZ_VUOA01000018.1"/>
</dbReference>
<comment type="caution">
    <text evidence="3">The sequence shown here is derived from an EMBL/GenBank/DDBJ whole genome shotgun (WGS) entry which is preliminary data.</text>
</comment>
<dbReference type="InterPro" id="IPR023907">
    <property type="entry name" value="Non-F420_Flavin_OxRdtase"/>
</dbReference>
<name>A0A5B2VG05_9HYPH</name>
<dbReference type="OrthoDB" id="180193at2"/>
<dbReference type="Gene3D" id="3.20.20.30">
    <property type="entry name" value="Luciferase-like domain"/>
    <property type="match status" value="1"/>
</dbReference>
<dbReference type="Proteomes" id="UP000323142">
    <property type="component" value="Unassembled WGS sequence"/>
</dbReference>
<keyword evidence="4" id="KW-1185">Reference proteome</keyword>
<dbReference type="InterPro" id="IPR050564">
    <property type="entry name" value="F420-G6PD/mer"/>
</dbReference>
<dbReference type="EC" id="1.-.-.-" evidence="3"/>
<dbReference type="NCBIfam" id="TIGR03557">
    <property type="entry name" value="F420_G6P_family"/>
    <property type="match status" value="1"/>
</dbReference>
<dbReference type="InterPro" id="IPR011251">
    <property type="entry name" value="Luciferase-like_dom"/>
</dbReference>
<dbReference type="InterPro" id="IPR019945">
    <property type="entry name" value="F420_G6P_DH-rel"/>
</dbReference>
<keyword evidence="1 3" id="KW-0560">Oxidoreductase</keyword>
<proteinExistence type="predicted"/>
<dbReference type="PANTHER" id="PTHR43244">
    <property type="match status" value="1"/>
</dbReference>
<gene>
    <name evidence="3" type="ORF">F0L46_09030</name>
</gene>
<dbReference type="NCBIfam" id="TIGR03885">
    <property type="entry name" value="flavin_revert"/>
    <property type="match status" value="1"/>
</dbReference>
<reference evidence="3 4" key="2">
    <citation type="submission" date="2019-09" db="EMBL/GenBank/DDBJ databases">
        <authorList>
            <person name="Jin C."/>
        </authorList>
    </citation>
    <scope>NUCLEOTIDE SEQUENCE [LARGE SCALE GENOMIC DNA]</scope>
    <source>
        <strain evidence="3 4">BN140002</strain>
    </source>
</reference>
<dbReference type="SUPFAM" id="SSF51679">
    <property type="entry name" value="Bacterial luciferase-like"/>
    <property type="match status" value="1"/>
</dbReference>
<reference evidence="3 4" key="1">
    <citation type="submission" date="2019-09" db="EMBL/GenBank/DDBJ databases">
        <title>Salinarimonas rosea gen. nov., sp. nov., a new member of the a-2 subgroup of the Proteobacteria.</title>
        <authorList>
            <person name="Liu J."/>
        </authorList>
    </citation>
    <scope>NUCLEOTIDE SEQUENCE [LARGE SCALE GENOMIC DNA]</scope>
    <source>
        <strain evidence="3 4">BN140002</strain>
    </source>
</reference>
<feature type="domain" description="Luciferase-like" evidence="2">
    <location>
        <begin position="7"/>
        <end position="293"/>
    </location>
</feature>
<evidence type="ECO:0000313" key="3">
    <source>
        <dbReference type="EMBL" id="KAA2237805.1"/>
    </source>
</evidence>